<name>A0A6J7L3U2_9ZZZZ</name>
<dbReference type="EMBL" id="CAFBMT010000047">
    <property type="protein sequence ID" value="CAB4960394.1"/>
    <property type="molecule type" value="Genomic_DNA"/>
</dbReference>
<evidence type="ECO:0000313" key="4">
    <source>
        <dbReference type="EMBL" id="CAB5015142.1"/>
    </source>
</evidence>
<gene>
    <name evidence="2" type="ORF">UFOPK2656_02589</name>
    <name evidence="3" type="ORF">UFOPK3651_03476</name>
    <name evidence="4" type="ORF">UFOPK3931_03026</name>
    <name evidence="1" type="ORF">UFOPK4189_03498</name>
</gene>
<organism evidence="3">
    <name type="scientific">freshwater metagenome</name>
    <dbReference type="NCBI Taxonomy" id="449393"/>
    <lineage>
        <taxon>unclassified sequences</taxon>
        <taxon>metagenomes</taxon>
        <taxon>ecological metagenomes</taxon>
    </lineage>
</organism>
<sequence>MSDSPAPAHSRTDVDGGVITVTFTRDDKRNAVSPAMFAAIALALDELETQDDLRVMVIRAEGRFFTSGVDIAGMSGNLGEGTDGVVRGSNMRRQYRAQANHDLFDRIEAVEKPVILAVHGPCLGVGVEMGSSCDFRLAADTAAFGLPEVQNLSVIPGSGGISRLTRLVGPHWAKWLVMSGELVPAAQALNMGFVHQVYPAAEFDAAVTAFASKLAGFSREALGVAKVTIDIAAEVDRRTAREVDRLAQTLLFTSPEYMEKVNAFLKK</sequence>
<evidence type="ECO:0000313" key="2">
    <source>
        <dbReference type="EMBL" id="CAB4736561.1"/>
    </source>
</evidence>
<protein>
    <submittedName>
        <fullName evidence="3">Unannotated protein</fullName>
    </submittedName>
</protein>
<dbReference type="GO" id="GO:0006635">
    <property type="term" value="P:fatty acid beta-oxidation"/>
    <property type="evidence" value="ECO:0007669"/>
    <property type="project" value="TreeGrafter"/>
</dbReference>
<dbReference type="Pfam" id="PF00378">
    <property type="entry name" value="ECH_1"/>
    <property type="match status" value="1"/>
</dbReference>
<dbReference type="EMBL" id="CAESGF010000046">
    <property type="protein sequence ID" value="CAB4365756.1"/>
    <property type="molecule type" value="Genomic_DNA"/>
</dbReference>
<dbReference type="InterPro" id="IPR001753">
    <property type="entry name" value="Enoyl-CoA_hydra/iso"/>
</dbReference>
<proteinExistence type="predicted"/>
<evidence type="ECO:0000313" key="1">
    <source>
        <dbReference type="EMBL" id="CAB4365756.1"/>
    </source>
</evidence>
<dbReference type="EMBL" id="CAFBOL010000129">
    <property type="protein sequence ID" value="CAB5015142.1"/>
    <property type="molecule type" value="Genomic_DNA"/>
</dbReference>
<evidence type="ECO:0000313" key="3">
    <source>
        <dbReference type="EMBL" id="CAB4960394.1"/>
    </source>
</evidence>
<dbReference type="PANTHER" id="PTHR11941:SF54">
    <property type="entry name" value="ENOYL-COA HYDRATASE, MITOCHONDRIAL"/>
    <property type="match status" value="1"/>
</dbReference>
<dbReference type="AlphaFoldDB" id="A0A6J7L3U2"/>
<reference evidence="3" key="1">
    <citation type="submission" date="2020-05" db="EMBL/GenBank/DDBJ databases">
        <authorList>
            <person name="Chiriac C."/>
            <person name="Salcher M."/>
            <person name="Ghai R."/>
            <person name="Kavagutti S V."/>
        </authorList>
    </citation>
    <scope>NUCLEOTIDE SEQUENCE</scope>
</reference>
<dbReference type="Gene3D" id="3.90.226.10">
    <property type="entry name" value="2-enoyl-CoA Hydratase, Chain A, domain 1"/>
    <property type="match status" value="1"/>
</dbReference>
<accession>A0A6J7L3U2</accession>
<dbReference type="InterPro" id="IPR029045">
    <property type="entry name" value="ClpP/crotonase-like_dom_sf"/>
</dbReference>
<dbReference type="EMBL" id="CAEZYF010000019">
    <property type="protein sequence ID" value="CAB4736561.1"/>
    <property type="molecule type" value="Genomic_DNA"/>
</dbReference>
<dbReference type="SUPFAM" id="SSF52096">
    <property type="entry name" value="ClpP/crotonase"/>
    <property type="match status" value="1"/>
</dbReference>
<dbReference type="PANTHER" id="PTHR11941">
    <property type="entry name" value="ENOYL-COA HYDRATASE-RELATED"/>
    <property type="match status" value="1"/>
</dbReference>
<dbReference type="GO" id="GO:0003824">
    <property type="term" value="F:catalytic activity"/>
    <property type="evidence" value="ECO:0007669"/>
    <property type="project" value="UniProtKB-ARBA"/>
</dbReference>
<dbReference type="CDD" id="cd06558">
    <property type="entry name" value="crotonase-like"/>
    <property type="match status" value="1"/>
</dbReference>